<feature type="compositionally biased region" description="Low complexity" evidence="2">
    <location>
        <begin position="350"/>
        <end position="372"/>
    </location>
</feature>
<evidence type="ECO:0000313" key="3">
    <source>
        <dbReference type="EMBL" id="OHT12558.1"/>
    </source>
</evidence>
<name>A0A1J4KSB6_9EUKA</name>
<keyword evidence="1" id="KW-0175">Coiled coil</keyword>
<organism evidence="3 4">
    <name type="scientific">Tritrichomonas foetus</name>
    <dbReference type="NCBI Taxonomy" id="1144522"/>
    <lineage>
        <taxon>Eukaryota</taxon>
        <taxon>Metamonada</taxon>
        <taxon>Parabasalia</taxon>
        <taxon>Tritrichomonadida</taxon>
        <taxon>Tritrichomonadidae</taxon>
        <taxon>Tritrichomonas</taxon>
    </lineage>
</organism>
<dbReference type="AlphaFoldDB" id="A0A1J4KSB6"/>
<accession>A0A1J4KSB6</accession>
<feature type="compositionally biased region" description="Polar residues" evidence="2">
    <location>
        <begin position="249"/>
        <end position="273"/>
    </location>
</feature>
<feature type="coiled-coil region" evidence="1">
    <location>
        <begin position="452"/>
        <end position="490"/>
    </location>
</feature>
<sequence length="502" mass="57584">MNQTQVQVFRLLLRNLQTSLVDLSYAFALKAPHDKVVNPYIEEIDNTLRSLLSTFDDNEKHDIVQYYLKDGFEKVLIFQNQYGSTIKNEIKNLKNDFFIFLQKESEENNVPFNAGEVNMKLTQINFLQNPFSDLSVPPPFVIEEFLMSFNRNVPFKKEKAQYFFTRVNFYNYFFTFLRQIQLISNYKVKFDEGDIPSDCSHQFVNASTENDDQTTKEIMPLAKSSKNPPQMNWGMVKFDDELYQNNCTNSNTESNMPITSNTSNNPLNILKDSQNNENQNGKEKKVSSSVSFDSGSFGGQCSKLMNLGQSKPLTKKQPLTKQSPSFNPKMSLKQQLSMCKQPPGSTTIKPSSLPNSPSLSLSPSPPQLQTLPTNTTNESLKVAGTINKSTVVYSPTSSRNQRNHASYCSYETPEEIEKHQKHIREWNEIIIARLEQKTVLLIKESQMLKQNLDILSKQKAELIEVYEEHMNELLRQNALLKSEHSKLKEKSYSQASDDESMI</sequence>
<reference evidence="3" key="1">
    <citation type="submission" date="2016-10" db="EMBL/GenBank/DDBJ databases">
        <authorList>
            <person name="Benchimol M."/>
            <person name="Almeida L.G."/>
            <person name="Vasconcelos A.T."/>
            <person name="Perreira-Neves A."/>
            <person name="Rosa I.A."/>
            <person name="Tasca T."/>
            <person name="Bogo M.R."/>
            <person name="de Souza W."/>
        </authorList>
    </citation>
    <scope>NUCLEOTIDE SEQUENCE [LARGE SCALE GENOMIC DNA]</scope>
    <source>
        <strain evidence="3">K</strain>
    </source>
</reference>
<evidence type="ECO:0000313" key="4">
    <source>
        <dbReference type="Proteomes" id="UP000179807"/>
    </source>
</evidence>
<keyword evidence="4" id="KW-1185">Reference proteome</keyword>
<proteinExistence type="predicted"/>
<dbReference type="Proteomes" id="UP000179807">
    <property type="component" value="Unassembled WGS sequence"/>
</dbReference>
<comment type="caution">
    <text evidence="3">The sequence shown here is derived from an EMBL/GenBank/DDBJ whole genome shotgun (WGS) entry which is preliminary data.</text>
</comment>
<gene>
    <name evidence="3" type="ORF">TRFO_03557</name>
</gene>
<dbReference type="EMBL" id="MLAK01000560">
    <property type="protein sequence ID" value="OHT12558.1"/>
    <property type="molecule type" value="Genomic_DNA"/>
</dbReference>
<protein>
    <submittedName>
        <fullName evidence="3">Uncharacterized protein</fullName>
    </submittedName>
</protein>
<dbReference type="GeneID" id="94826077"/>
<feature type="compositionally biased region" description="Polar residues" evidence="2">
    <location>
        <begin position="307"/>
        <end position="349"/>
    </location>
</feature>
<dbReference type="RefSeq" id="XP_068365694.1">
    <property type="nucleotide sequence ID" value="XM_068491373.1"/>
</dbReference>
<evidence type="ECO:0000256" key="1">
    <source>
        <dbReference type="SAM" id="Coils"/>
    </source>
</evidence>
<feature type="region of interest" description="Disordered" evidence="2">
    <location>
        <begin position="249"/>
        <end position="372"/>
    </location>
</feature>
<dbReference type="VEuPathDB" id="TrichDB:TRFO_03557"/>
<evidence type="ECO:0000256" key="2">
    <source>
        <dbReference type="SAM" id="MobiDB-lite"/>
    </source>
</evidence>